<dbReference type="RefSeq" id="XP_012193505.1">
    <property type="nucleotide sequence ID" value="XM_012338115.1"/>
</dbReference>
<evidence type="ECO:0000313" key="2">
    <source>
        <dbReference type="Proteomes" id="UP000014071"/>
    </source>
</evidence>
<protein>
    <submittedName>
        <fullName evidence="1">Uncharacterized protein</fullName>
    </submittedName>
</protein>
<name>R9PEW6_PSEHS</name>
<dbReference type="Proteomes" id="UP000014071">
    <property type="component" value="Unassembled WGS sequence"/>
</dbReference>
<dbReference type="EMBL" id="DF238833">
    <property type="protein sequence ID" value="GAC99918.1"/>
    <property type="molecule type" value="Genomic_DNA"/>
</dbReference>
<dbReference type="GeneID" id="24112784"/>
<reference evidence="2" key="1">
    <citation type="journal article" date="2013" name="Genome Announc.">
        <title>Draft genome sequence of the basidiomycetous yeast-like fungus Pseudozyma hubeiensis SY62, which produces an abundant amount of the biosurfactant mannosylerythritol lipids.</title>
        <authorList>
            <person name="Konishi M."/>
            <person name="Hatada Y."/>
            <person name="Horiuchi J."/>
        </authorList>
    </citation>
    <scope>NUCLEOTIDE SEQUENCE [LARGE SCALE GENOMIC DNA]</scope>
    <source>
        <strain evidence="2">SY62</strain>
    </source>
</reference>
<evidence type="ECO:0000313" key="1">
    <source>
        <dbReference type="EMBL" id="GAC99918.1"/>
    </source>
</evidence>
<dbReference type="HOGENOM" id="CLU_2027771_0_0_1"/>
<proteinExistence type="predicted"/>
<gene>
    <name evidence="1" type="ORF">PHSY_007521</name>
</gene>
<accession>R9PEW6</accession>
<dbReference type="AlphaFoldDB" id="R9PEW6"/>
<organism evidence="1 2">
    <name type="scientific">Pseudozyma hubeiensis (strain SY62)</name>
    <name type="common">Yeast</name>
    <dbReference type="NCBI Taxonomy" id="1305764"/>
    <lineage>
        <taxon>Eukaryota</taxon>
        <taxon>Fungi</taxon>
        <taxon>Dikarya</taxon>
        <taxon>Basidiomycota</taxon>
        <taxon>Ustilaginomycotina</taxon>
        <taxon>Ustilaginomycetes</taxon>
        <taxon>Ustilaginales</taxon>
        <taxon>Ustilaginaceae</taxon>
        <taxon>Pseudozyma</taxon>
    </lineage>
</organism>
<sequence length="122" mass="13918">MCTGYIWQFGSQHSAVSSGSGCNSEQKEDRHLASVAPPLGFNGRLELDFSSRSRRSSSFENNTHRLRLPALLLLRSTRPRSVHLLDRSIRLLPHFRSRSCNRTCLDTNDWHRTRIRASVVPS</sequence>
<keyword evidence="2" id="KW-1185">Reference proteome</keyword>